<evidence type="ECO:0008006" key="5">
    <source>
        <dbReference type="Google" id="ProtNLM"/>
    </source>
</evidence>
<dbReference type="RefSeq" id="WP_069312276.1">
    <property type="nucleotide sequence ID" value="NZ_MDTU01000001.1"/>
</dbReference>
<dbReference type="NCBIfam" id="TIGR04346">
    <property type="entry name" value="DotA_TraY"/>
    <property type="match status" value="1"/>
</dbReference>
<comment type="caution">
    <text evidence="3">The sequence shown here is derived from an EMBL/GenBank/DDBJ whole genome shotgun (WGS) entry which is preliminary data.</text>
</comment>
<evidence type="ECO:0000256" key="2">
    <source>
        <dbReference type="SAM" id="Phobius"/>
    </source>
</evidence>
<name>A0ABX3A8M8_9GAMM</name>
<dbReference type="InterPro" id="IPR027628">
    <property type="entry name" value="DotA_TraY"/>
</dbReference>
<feature type="compositionally biased region" description="Polar residues" evidence="1">
    <location>
        <begin position="497"/>
        <end position="515"/>
    </location>
</feature>
<feature type="transmembrane region" description="Helical" evidence="2">
    <location>
        <begin position="350"/>
        <end position="379"/>
    </location>
</feature>
<sequence>MNNNLEIVKDELDKKLSYPGMSISSTINYDVPMYMQIYPLINGSPVFYEDTSGNAQDASEESSITDAEKLGHTAAIPSQTNTIPDGLNLFANNNWQTLVAQAVYGSGSECTGEASDSCDPQNTLYANLINLPDDFQVPFDYLFNLLSSDNNDSLAAHSDDITFLNNVFSFLSSNGVYQTTSTTSIPVYAVVDKIFGNLTGNGLSSDVTGVMNEFYQLGMPSTNLFSTIMQAQQTGADVVQMVLDSFTNILDTYQKQFQNIQDTAESMVKTTSVVSGVTAGIGALFGSSALSSVSATAATLGQTLVQLYMASQIGQLSISLAWLPLAMMVLGSLFTAAITFIVMMPLIPYFLFWAGTIVWVLSILEGLIASPLVALALVYPEGHEVLGHGAAGVKIALNIIFRPVLMVIGVTSAMALTYVLITYSAQGFHLVGSLLLNNFSSSTIVKGIVSCFLIFIYSSFMMMAFNKCFSVIYLIPDKVLDWIGISSSHRAGAEEVQQLQGKTESMAGQSNQAMSSGAEKGIQAQQKETSDTVTADMGMIQVAEKGGAAGGGALREGIDAGTGGGGEAEGG</sequence>
<feature type="transmembrane region" description="Helical" evidence="2">
    <location>
        <begin position="444"/>
        <end position="465"/>
    </location>
</feature>
<evidence type="ECO:0000313" key="4">
    <source>
        <dbReference type="Proteomes" id="UP000094329"/>
    </source>
</evidence>
<reference evidence="3 4" key="1">
    <citation type="submission" date="2016-08" db="EMBL/GenBank/DDBJ databases">
        <title>Draft genome sequence of Candidatus Piscirickettsia litoralis, from seawater.</title>
        <authorList>
            <person name="Wan X."/>
            <person name="Lee A.J."/>
            <person name="Hou S."/>
            <person name="Donachie S.P."/>
        </authorList>
    </citation>
    <scope>NUCLEOTIDE SEQUENCE [LARGE SCALE GENOMIC DNA]</scope>
    <source>
        <strain evidence="3 4">Y2</strain>
    </source>
</reference>
<dbReference type="EMBL" id="MDTU01000001">
    <property type="protein sequence ID" value="ODN42479.1"/>
    <property type="molecule type" value="Genomic_DNA"/>
</dbReference>
<evidence type="ECO:0000313" key="3">
    <source>
        <dbReference type="EMBL" id="ODN42479.1"/>
    </source>
</evidence>
<proteinExistence type="predicted"/>
<dbReference type="Proteomes" id="UP000094329">
    <property type="component" value="Unassembled WGS sequence"/>
</dbReference>
<keyword evidence="2" id="KW-0812">Transmembrane</keyword>
<keyword evidence="2" id="KW-1133">Transmembrane helix</keyword>
<evidence type="ECO:0000256" key="1">
    <source>
        <dbReference type="SAM" id="MobiDB-lite"/>
    </source>
</evidence>
<feature type="transmembrane region" description="Helical" evidence="2">
    <location>
        <begin position="399"/>
        <end position="423"/>
    </location>
</feature>
<keyword evidence="4" id="KW-1185">Reference proteome</keyword>
<feature type="transmembrane region" description="Helical" evidence="2">
    <location>
        <begin position="321"/>
        <end position="343"/>
    </location>
</feature>
<accession>A0ABX3A8M8</accession>
<protein>
    <recommendedName>
        <fullName evidence="5">Type IV secretion protein DotA</fullName>
    </recommendedName>
</protein>
<keyword evidence="2" id="KW-0472">Membrane</keyword>
<organism evidence="3 4">
    <name type="scientific">Piscirickettsia litoralis</name>
    <dbReference type="NCBI Taxonomy" id="1891921"/>
    <lineage>
        <taxon>Bacteria</taxon>
        <taxon>Pseudomonadati</taxon>
        <taxon>Pseudomonadota</taxon>
        <taxon>Gammaproteobacteria</taxon>
        <taxon>Thiotrichales</taxon>
        <taxon>Piscirickettsiaceae</taxon>
        <taxon>Piscirickettsia</taxon>
    </lineage>
</organism>
<feature type="region of interest" description="Disordered" evidence="1">
    <location>
        <begin position="547"/>
        <end position="571"/>
    </location>
</feature>
<feature type="region of interest" description="Disordered" evidence="1">
    <location>
        <begin position="497"/>
        <end position="529"/>
    </location>
</feature>
<gene>
    <name evidence="3" type="ORF">BGC07_05480</name>
</gene>